<dbReference type="SUPFAM" id="SSF52402">
    <property type="entry name" value="Adenine nucleotide alpha hydrolases-like"/>
    <property type="match status" value="1"/>
</dbReference>
<dbReference type="Gene3D" id="3.40.50.620">
    <property type="entry name" value="HUPs"/>
    <property type="match status" value="1"/>
</dbReference>
<evidence type="ECO:0000313" key="3">
    <source>
        <dbReference type="Proteomes" id="UP000295814"/>
    </source>
</evidence>
<name>A0A562YH38_9FLAO</name>
<dbReference type="OrthoDB" id="1198867at2"/>
<gene>
    <name evidence="2" type="ORF">E1J38_003465</name>
</gene>
<dbReference type="Proteomes" id="UP000295814">
    <property type="component" value="Unassembled WGS sequence"/>
</dbReference>
<dbReference type="Pfam" id="PF00582">
    <property type="entry name" value="Usp"/>
    <property type="match status" value="1"/>
</dbReference>
<sequence>MKNKADKILALLDLNKSSDAIIKTTANLAKMVGGHIDLLYVKKPVDVVKNENQLSSMRNINRDYIKSRSHIENVIKSVDKDLNINYSLTYGNVKQVVEEHINNTNPDIIVLGKKELNSLKLVGDKLTSFILKKHNGIVLIASNKHVLRYDEDMSLGVLNNLEQPLEDLVKKLMTISQKPIKAFKISKASESDSNNSSEYNKFVEYVFEPNDNALSNLSKYMAKSNIDLLCVNRHAITSKKSGYLDLNSLLNKMNTSIIFAGK</sequence>
<evidence type="ECO:0000259" key="1">
    <source>
        <dbReference type="Pfam" id="PF00582"/>
    </source>
</evidence>
<comment type="caution">
    <text evidence="2">The sequence shown here is derived from an EMBL/GenBank/DDBJ whole genome shotgun (WGS) entry which is preliminary data.</text>
</comment>
<reference evidence="2 3" key="1">
    <citation type="submission" date="2019-07" db="EMBL/GenBank/DDBJ databases">
        <title>Seonamhaeicola sp. W255 draft genome.</title>
        <authorList>
            <person name="Zhang X.-Y."/>
            <person name="Zhang R."/>
            <person name="Zhong Y.-L."/>
            <person name="Du Z.-J."/>
        </authorList>
    </citation>
    <scope>NUCLEOTIDE SEQUENCE [LARGE SCALE GENOMIC DNA]</scope>
    <source>
        <strain evidence="2 3">W255</strain>
    </source>
</reference>
<dbReference type="InterPro" id="IPR006016">
    <property type="entry name" value="UspA"/>
</dbReference>
<keyword evidence="3" id="KW-1185">Reference proteome</keyword>
<dbReference type="CDD" id="cd00293">
    <property type="entry name" value="USP-like"/>
    <property type="match status" value="1"/>
</dbReference>
<accession>A0A562YH38</accession>
<dbReference type="EMBL" id="SMZJ02000002">
    <property type="protein sequence ID" value="TWO33844.1"/>
    <property type="molecule type" value="Genomic_DNA"/>
</dbReference>
<dbReference type="RefSeq" id="WP_133355832.1">
    <property type="nucleotide sequence ID" value="NZ_SMZJ02000002.1"/>
</dbReference>
<dbReference type="AlphaFoldDB" id="A0A562YH38"/>
<proteinExistence type="predicted"/>
<evidence type="ECO:0000313" key="2">
    <source>
        <dbReference type="EMBL" id="TWO33844.1"/>
    </source>
</evidence>
<feature type="domain" description="UspA" evidence="1">
    <location>
        <begin position="6"/>
        <end position="120"/>
    </location>
</feature>
<organism evidence="2 3">
    <name type="scientific">Seonamhaeicola sediminis</name>
    <dbReference type="NCBI Taxonomy" id="2528206"/>
    <lineage>
        <taxon>Bacteria</taxon>
        <taxon>Pseudomonadati</taxon>
        <taxon>Bacteroidota</taxon>
        <taxon>Flavobacteriia</taxon>
        <taxon>Flavobacteriales</taxon>
        <taxon>Flavobacteriaceae</taxon>
    </lineage>
</organism>
<dbReference type="InterPro" id="IPR014729">
    <property type="entry name" value="Rossmann-like_a/b/a_fold"/>
</dbReference>
<protein>
    <submittedName>
        <fullName evidence="2">Universal stress protein</fullName>
    </submittedName>
</protein>